<dbReference type="NCBIfam" id="TIGR00756">
    <property type="entry name" value="PPR"/>
    <property type="match status" value="1"/>
</dbReference>
<sequence length="93" mass="10117">MVSSVLSACAGVVWIEQGRSVHAVAVKACVEGNVFVGSALVDMYGKYESIEDAQRVFDEMPLWNLITWSAMVSAYAHQGHADMSLALFEEMCA</sequence>
<accession>A0A540LS64</accession>
<proteinExistence type="predicted"/>
<dbReference type="Gene3D" id="1.25.40.10">
    <property type="entry name" value="Tetratricopeptide repeat domain"/>
    <property type="match status" value="1"/>
</dbReference>
<dbReference type="GO" id="GO:0009451">
    <property type="term" value="P:RNA modification"/>
    <property type="evidence" value="ECO:0007669"/>
    <property type="project" value="InterPro"/>
</dbReference>
<reference evidence="3 4" key="1">
    <citation type="journal article" date="2019" name="G3 (Bethesda)">
        <title>Sequencing of a Wild Apple (Malus baccata) Genome Unravels the Differences Between Cultivated and Wild Apple Species Regarding Disease Resistance and Cold Tolerance.</title>
        <authorList>
            <person name="Chen X."/>
        </authorList>
    </citation>
    <scope>NUCLEOTIDE SEQUENCE [LARGE SCALE GENOMIC DNA]</scope>
    <source>
        <strain evidence="4">cv. Shandingzi</strain>
        <tissue evidence="3">Leaves</tissue>
    </source>
</reference>
<keyword evidence="4" id="KW-1185">Reference proteome</keyword>
<dbReference type="Proteomes" id="UP000315295">
    <property type="component" value="Unassembled WGS sequence"/>
</dbReference>
<dbReference type="STRING" id="106549.A0A540LS64"/>
<dbReference type="InterPro" id="IPR046960">
    <property type="entry name" value="PPR_At4g14850-like_plant"/>
</dbReference>
<dbReference type="PROSITE" id="PS51375">
    <property type="entry name" value="PPR"/>
    <property type="match status" value="1"/>
</dbReference>
<gene>
    <name evidence="3" type="ORF">C1H46_025339</name>
</gene>
<evidence type="ECO:0000256" key="2">
    <source>
        <dbReference type="PROSITE-ProRule" id="PRU00708"/>
    </source>
</evidence>
<protein>
    <recommendedName>
        <fullName evidence="5">Pentatricopeptide repeat-containing protein</fullName>
    </recommendedName>
</protein>
<dbReference type="GO" id="GO:0003723">
    <property type="term" value="F:RNA binding"/>
    <property type="evidence" value="ECO:0007669"/>
    <property type="project" value="InterPro"/>
</dbReference>
<evidence type="ECO:0008006" key="5">
    <source>
        <dbReference type="Google" id="ProtNLM"/>
    </source>
</evidence>
<dbReference type="EMBL" id="VIEB01000491">
    <property type="protein sequence ID" value="TQD89112.1"/>
    <property type="molecule type" value="Genomic_DNA"/>
</dbReference>
<name>A0A540LS64_MALBA</name>
<dbReference type="AlphaFoldDB" id="A0A540LS64"/>
<comment type="caution">
    <text evidence="3">The sequence shown here is derived from an EMBL/GenBank/DDBJ whole genome shotgun (WGS) entry which is preliminary data.</text>
</comment>
<dbReference type="Pfam" id="PF01535">
    <property type="entry name" value="PPR"/>
    <property type="match status" value="2"/>
</dbReference>
<keyword evidence="1" id="KW-0677">Repeat</keyword>
<organism evidence="3 4">
    <name type="scientific">Malus baccata</name>
    <name type="common">Siberian crab apple</name>
    <name type="synonym">Pyrus baccata</name>
    <dbReference type="NCBI Taxonomy" id="106549"/>
    <lineage>
        <taxon>Eukaryota</taxon>
        <taxon>Viridiplantae</taxon>
        <taxon>Streptophyta</taxon>
        <taxon>Embryophyta</taxon>
        <taxon>Tracheophyta</taxon>
        <taxon>Spermatophyta</taxon>
        <taxon>Magnoliopsida</taxon>
        <taxon>eudicotyledons</taxon>
        <taxon>Gunneridae</taxon>
        <taxon>Pentapetalae</taxon>
        <taxon>rosids</taxon>
        <taxon>fabids</taxon>
        <taxon>Rosales</taxon>
        <taxon>Rosaceae</taxon>
        <taxon>Amygdaloideae</taxon>
        <taxon>Maleae</taxon>
        <taxon>Malus</taxon>
    </lineage>
</organism>
<dbReference type="PANTHER" id="PTHR47926">
    <property type="entry name" value="PENTATRICOPEPTIDE REPEAT-CONTAINING PROTEIN"/>
    <property type="match status" value="1"/>
</dbReference>
<dbReference type="PANTHER" id="PTHR47926:SF398">
    <property type="entry name" value="PENTATRICOPEPTIDE REPEAT-CONTAINING PROTEIN"/>
    <property type="match status" value="1"/>
</dbReference>
<evidence type="ECO:0000256" key="1">
    <source>
        <dbReference type="ARBA" id="ARBA00022737"/>
    </source>
</evidence>
<evidence type="ECO:0000313" key="3">
    <source>
        <dbReference type="EMBL" id="TQD89112.1"/>
    </source>
</evidence>
<dbReference type="InterPro" id="IPR011990">
    <property type="entry name" value="TPR-like_helical_dom_sf"/>
</dbReference>
<evidence type="ECO:0000313" key="4">
    <source>
        <dbReference type="Proteomes" id="UP000315295"/>
    </source>
</evidence>
<feature type="repeat" description="PPR" evidence="2">
    <location>
        <begin position="64"/>
        <end position="93"/>
    </location>
</feature>
<dbReference type="InterPro" id="IPR002885">
    <property type="entry name" value="PPR_rpt"/>
</dbReference>